<dbReference type="AlphaFoldDB" id="A0A3M8QB10"/>
<protein>
    <submittedName>
        <fullName evidence="1">CPXCG motif-containing cysteine-rich protein</fullName>
    </submittedName>
</protein>
<dbReference type="RefSeq" id="WP_123094223.1">
    <property type="nucleotide sequence ID" value="NZ_RIZG01000001.1"/>
</dbReference>
<reference evidence="1 2" key="1">
    <citation type="journal article" date="2012" name="Int. J. Syst. Evol. Microbiol.">
        <title>Marinomonas hwangdonensis sp. nov., isolated from seawater.</title>
        <authorList>
            <person name="Jung Y.T."/>
            <person name="Oh T.K."/>
            <person name="Yoon J.H."/>
        </authorList>
    </citation>
    <scope>NUCLEOTIDE SEQUENCE [LARGE SCALE GENOMIC DNA]</scope>
    <source>
        <strain evidence="1 2">HDW-15</strain>
    </source>
</reference>
<dbReference type="EMBL" id="RIZG01000001">
    <property type="protein sequence ID" value="RNF52882.1"/>
    <property type="molecule type" value="Genomic_DNA"/>
</dbReference>
<dbReference type="InterPro" id="IPR017143">
    <property type="entry name" value="UCP037225"/>
</dbReference>
<keyword evidence="2" id="KW-1185">Reference proteome</keyword>
<dbReference type="InterPro" id="IPR025990">
    <property type="entry name" value="zinc_ribbon_bacterial"/>
</dbReference>
<gene>
    <name evidence="1" type="ORF">EBI00_01900</name>
</gene>
<name>A0A3M8QB10_9GAMM</name>
<dbReference type="PIRSF" id="PIRSF037225">
    <property type="entry name" value="UCP037225"/>
    <property type="match status" value="1"/>
</dbReference>
<dbReference type="Proteomes" id="UP000280507">
    <property type="component" value="Unassembled WGS sequence"/>
</dbReference>
<dbReference type="Pfam" id="PF14255">
    <property type="entry name" value="Zn_ribbon_21"/>
    <property type="match status" value="1"/>
</dbReference>
<sequence length="65" mass="7367">MSELLEQDISCPYCGEVIDVVVEVLDESQEYIEDCQVCCRPIVFNIDVAFDGSTLVQVRSENDTY</sequence>
<organism evidence="1 2">
    <name type="scientific">Marinomonas hwangdonensis</name>
    <dbReference type="NCBI Taxonomy" id="1053647"/>
    <lineage>
        <taxon>Bacteria</taxon>
        <taxon>Pseudomonadati</taxon>
        <taxon>Pseudomonadota</taxon>
        <taxon>Gammaproteobacteria</taxon>
        <taxon>Oceanospirillales</taxon>
        <taxon>Oceanospirillaceae</taxon>
        <taxon>Marinomonas</taxon>
    </lineage>
</organism>
<accession>A0A3M8QB10</accession>
<proteinExistence type="predicted"/>
<evidence type="ECO:0000313" key="1">
    <source>
        <dbReference type="EMBL" id="RNF52882.1"/>
    </source>
</evidence>
<comment type="caution">
    <text evidence="1">The sequence shown here is derived from an EMBL/GenBank/DDBJ whole genome shotgun (WGS) entry which is preliminary data.</text>
</comment>
<dbReference type="OrthoDB" id="9814566at2"/>
<evidence type="ECO:0000313" key="2">
    <source>
        <dbReference type="Proteomes" id="UP000280507"/>
    </source>
</evidence>